<dbReference type="AlphaFoldDB" id="A0A174RMT3"/>
<reference evidence="3 4" key="1">
    <citation type="submission" date="2015-09" db="EMBL/GenBank/DDBJ databases">
        <authorList>
            <consortium name="Pathogen Informatics"/>
        </authorList>
    </citation>
    <scope>NUCLEOTIDE SEQUENCE [LARGE SCALE GENOMIC DNA]</scope>
    <source>
        <strain evidence="3 4">2789STDY5834898</strain>
    </source>
</reference>
<dbReference type="Pfam" id="PF22879">
    <property type="entry name" value="AIPR_N"/>
    <property type="match status" value="1"/>
</dbReference>
<evidence type="ECO:0000259" key="2">
    <source>
        <dbReference type="Pfam" id="PF22879"/>
    </source>
</evidence>
<dbReference type="InterPro" id="IPR055101">
    <property type="entry name" value="AIPR_N"/>
</dbReference>
<dbReference type="RefSeq" id="WP_057252707.1">
    <property type="nucleotide sequence ID" value="NZ_CZAD01000033.1"/>
</dbReference>
<protein>
    <submittedName>
        <fullName evidence="3">AIPR protein</fullName>
    </submittedName>
</protein>
<dbReference type="Pfam" id="PF10592">
    <property type="entry name" value="AIPR"/>
    <property type="match status" value="1"/>
</dbReference>
<proteinExistence type="predicted"/>
<sequence>MEIEEYRAQFIDQLRFDADHEGTEPETQFILKTLEELESIGEFNDPMPMSIEMRGKRGRIMAFDAYAYDEADSALILIASDFTNERDAVNTLTNTRIMDLYTHMCNFLDEVVNGKMSDYCDDSDPAIILAKEFRKKIGKGMLDTEILRFKFYIISNSILSKQVKNVSQEDFLERPVELNIWTLERLFQTFMSDASEIVEFDTKDFDCEGIQYLKADLGDSSDYDAYLGIVPGKFLADIYLKYGSKLLQGNVRAFLSVRGKVNKGIRNTIINSPENFFTYNNGIAIVARSIGFSADNTRITHFKDLQIINGGQTTASLANAIIRKEDKKGMDNLFVPMKLTVLNVDNDMSEEEVERYNNITKTISKCANCQNPVSDADFFSNHPFHVMMEKLSQKVLAPPVAGKPYQTRWFYERSRGKWEQEQMKLTQAQRKTFCEKSPKNQVVKKEKLAKCLNTIRMNPHQVCQSSAINFNRFADYVEELYDKSKDSINEVFFKKGICSVIMFDELDVMINKSEWYPKGGDKAQIVPYTIAKLISILPKDADLDWVTIWNKQTLYPALANELIRLAFDTQKFLTKQAGGGLVRTISRTLAVWDDYKKVPFELSDEFIKSLVSQKEIKTTEAAAKRVHKFNSNIEVSVEIFNLGADYWMRVYNELLKENVLPYGDLDFIKSIATRFIAKMVLPSSAQCKRLLKIVSNVEDKGYVMP</sequence>
<dbReference type="Proteomes" id="UP000095766">
    <property type="component" value="Unassembled WGS sequence"/>
</dbReference>
<dbReference type="EMBL" id="CZAO01000003">
    <property type="protein sequence ID" value="CUP11928.1"/>
    <property type="molecule type" value="Genomic_DNA"/>
</dbReference>
<feature type="domain" description="Abortive infection phage resistance protein N-terminal" evidence="2">
    <location>
        <begin position="29"/>
        <end position="188"/>
    </location>
</feature>
<gene>
    <name evidence="3" type="ORF">ERS852510_00884</name>
</gene>
<name>A0A174RMT3_BACUN</name>
<accession>A0A174RMT3</accession>
<feature type="domain" description="Abortive phage infection protein C-terminal" evidence="1">
    <location>
        <begin position="247"/>
        <end position="576"/>
    </location>
</feature>
<evidence type="ECO:0000313" key="3">
    <source>
        <dbReference type="EMBL" id="CUP11928.1"/>
    </source>
</evidence>
<evidence type="ECO:0000259" key="1">
    <source>
        <dbReference type="Pfam" id="PF10592"/>
    </source>
</evidence>
<dbReference type="InterPro" id="IPR018891">
    <property type="entry name" value="AIPR_C"/>
</dbReference>
<evidence type="ECO:0000313" key="4">
    <source>
        <dbReference type="Proteomes" id="UP000095766"/>
    </source>
</evidence>
<organism evidence="3 4">
    <name type="scientific">Bacteroides uniformis</name>
    <dbReference type="NCBI Taxonomy" id="820"/>
    <lineage>
        <taxon>Bacteria</taxon>
        <taxon>Pseudomonadati</taxon>
        <taxon>Bacteroidota</taxon>
        <taxon>Bacteroidia</taxon>
        <taxon>Bacteroidales</taxon>
        <taxon>Bacteroidaceae</taxon>
        <taxon>Bacteroides</taxon>
    </lineage>
</organism>